<evidence type="ECO:0000313" key="2">
    <source>
        <dbReference type="EMBL" id="EYB90966.1"/>
    </source>
</evidence>
<dbReference type="Proteomes" id="UP000024635">
    <property type="component" value="Unassembled WGS sequence"/>
</dbReference>
<evidence type="ECO:0000313" key="3">
    <source>
        <dbReference type="Proteomes" id="UP000024635"/>
    </source>
</evidence>
<dbReference type="AlphaFoldDB" id="A0A016SKV3"/>
<dbReference type="EMBL" id="JARK01001547">
    <property type="protein sequence ID" value="EYB90966.1"/>
    <property type="molecule type" value="Genomic_DNA"/>
</dbReference>
<keyword evidence="1" id="KW-0175">Coiled coil</keyword>
<sequence>SKVSSSKVDYLHAQAVAKEEQQHKKELDNARAAMEQYEQSVRKNFVARNIDMILDSGYMESDAVRAEVAKLTCSDSKYMRPLFGGEWSNGRRKVSVRCEPCYEAYLASKKKDVPALAIFLRRRGYFSLPDVNVRVFLPVKMYLPPFQFPTLCDAAAASGMKIGKKH</sequence>
<protein>
    <submittedName>
        <fullName evidence="2">Uncharacterized protein</fullName>
    </submittedName>
</protein>
<keyword evidence="3" id="KW-1185">Reference proteome</keyword>
<reference evidence="3" key="1">
    <citation type="journal article" date="2015" name="Nat. Genet.">
        <title>The genome and transcriptome of the zoonotic hookworm Ancylostoma ceylanicum identify infection-specific gene families.</title>
        <authorList>
            <person name="Schwarz E.M."/>
            <person name="Hu Y."/>
            <person name="Antoshechkin I."/>
            <person name="Miller M.M."/>
            <person name="Sternberg P.W."/>
            <person name="Aroian R.V."/>
        </authorList>
    </citation>
    <scope>NUCLEOTIDE SEQUENCE</scope>
    <source>
        <strain evidence="3">HY135</strain>
    </source>
</reference>
<proteinExistence type="predicted"/>
<organism evidence="2 3">
    <name type="scientific">Ancylostoma ceylanicum</name>
    <dbReference type="NCBI Taxonomy" id="53326"/>
    <lineage>
        <taxon>Eukaryota</taxon>
        <taxon>Metazoa</taxon>
        <taxon>Ecdysozoa</taxon>
        <taxon>Nematoda</taxon>
        <taxon>Chromadorea</taxon>
        <taxon>Rhabditida</taxon>
        <taxon>Rhabditina</taxon>
        <taxon>Rhabditomorpha</taxon>
        <taxon>Strongyloidea</taxon>
        <taxon>Ancylostomatidae</taxon>
        <taxon>Ancylostomatinae</taxon>
        <taxon>Ancylostoma</taxon>
    </lineage>
</organism>
<dbReference type="OrthoDB" id="5899857at2759"/>
<feature type="coiled-coil region" evidence="1">
    <location>
        <begin position="13"/>
        <end position="40"/>
    </location>
</feature>
<comment type="caution">
    <text evidence="2">The sequence shown here is derived from an EMBL/GenBank/DDBJ whole genome shotgun (WGS) entry which is preliminary data.</text>
</comment>
<evidence type="ECO:0000256" key="1">
    <source>
        <dbReference type="SAM" id="Coils"/>
    </source>
</evidence>
<name>A0A016SKV3_9BILA</name>
<accession>A0A016SKV3</accession>
<gene>
    <name evidence="2" type="primary">Acey_s0211.g2164</name>
    <name evidence="2" type="ORF">Y032_0211g2164</name>
</gene>
<feature type="non-terminal residue" evidence="2">
    <location>
        <position position="1"/>
    </location>
</feature>